<evidence type="ECO:0000313" key="4">
    <source>
        <dbReference type="EMBL" id="KDP44992.1"/>
    </source>
</evidence>
<dbReference type="Proteomes" id="UP000027138">
    <property type="component" value="Unassembled WGS sequence"/>
</dbReference>
<accession>A0A067L999</accession>
<dbReference type="InterPro" id="IPR056805">
    <property type="entry name" value="ACT_ACR9/10_C"/>
</dbReference>
<dbReference type="Pfam" id="PF24914">
    <property type="entry name" value="ACR10_N"/>
    <property type="match status" value="1"/>
</dbReference>
<evidence type="ECO:0000313" key="5">
    <source>
        <dbReference type="Proteomes" id="UP000027138"/>
    </source>
</evidence>
<dbReference type="OrthoDB" id="2019824at2759"/>
<dbReference type="GO" id="GO:0016597">
    <property type="term" value="F:amino acid binding"/>
    <property type="evidence" value="ECO:0007669"/>
    <property type="project" value="UniProtKB-UniRule"/>
</dbReference>
<dbReference type="EMBL" id="KK914240">
    <property type="protein sequence ID" value="KDP44992.1"/>
    <property type="molecule type" value="Genomic_DNA"/>
</dbReference>
<dbReference type="InterPro" id="IPR040217">
    <property type="entry name" value="ACR1-12"/>
</dbReference>
<dbReference type="Pfam" id="PF24931">
    <property type="entry name" value="ACT_ACR9_3rd"/>
    <property type="match status" value="1"/>
</dbReference>
<keyword evidence="5" id="KW-1185">Reference proteome</keyword>
<reference evidence="4 5" key="1">
    <citation type="journal article" date="2014" name="PLoS ONE">
        <title>Global Analysis of Gene Expression Profiles in Physic Nut (Jatropha curcas L.) Seedlings Exposed to Salt Stress.</title>
        <authorList>
            <person name="Zhang L."/>
            <person name="Zhang C."/>
            <person name="Wu P."/>
            <person name="Chen Y."/>
            <person name="Li M."/>
            <person name="Jiang H."/>
            <person name="Wu G."/>
        </authorList>
    </citation>
    <scope>NUCLEOTIDE SEQUENCE [LARGE SCALE GENOMIC DNA]</scope>
    <source>
        <strain evidence="5">cv. GZQX0401</strain>
        <tissue evidence="4">Young leaves</tissue>
    </source>
</reference>
<gene>
    <name evidence="4" type="ORF">JCGZ_01492</name>
</gene>
<sequence>MGIPTSDDVVLIQHAKTSADPSVVTVNCPDKAGLGCDLCRIILEFGLSITRADFSTDGRWCYIVFWVVPDSTSSSHKLDWDSLKNRLSFASPPCLIPFYFDQKSNGPSLPPLYLLKFCFVDRKGLLHDVTKVLTELQFTIQRVKVMTTPDGKVVDLFFITDGMELLLTEKRRVDTCRHLFAVFKEYCISCELQLAGPEYESLQNFSSLPLTIAEELFSSCTQAILMDTSSSKKASVTVDNHLSPAHTLLQIQCIDQKGLFYDILRTSKDCDIQIAYGRFSSSVKGHRNVDLFIQQSDGKKIIDPKLQLTLCSRLKAEMLHPFRVIVVNQGPDTELLVANPVELCGKGRPRVFYDVTLALKTLGICIFSAKIGRHSTEDRQWEVYRFLLDENCEVPIASAKSRKQIVDRVRKTLMGW</sequence>
<keyword evidence="1 2" id="KW-0677">Repeat</keyword>
<dbReference type="InterPro" id="IPR056816">
    <property type="entry name" value="ACR2/9/10_N"/>
</dbReference>
<dbReference type="KEGG" id="jcu:105647899"/>
<dbReference type="STRING" id="180498.A0A067L999"/>
<proteinExistence type="predicted"/>
<dbReference type="AlphaFoldDB" id="A0A067L999"/>
<dbReference type="PANTHER" id="PTHR31096:SF65">
    <property type="entry name" value="ACT DOMAIN-CONTAINING PROTEIN ACR9"/>
    <property type="match status" value="1"/>
</dbReference>
<dbReference type="Pfam" id="PF01842">
    <property type="entry name" value="ACT"/>
    <property type="match status" value="1"/>
</dbReference>
<organism evidence="4 5">
    <name type="scientific">Jatropha curcas</name>
    <name type="common">Barbados nut</name>
    <dbReference type="NCBI Taxonomy" id="180498"/>
    <lineage>
        <taxon>Eukaryota</taxon>
        <taxon>Viridiplantae</taxon>
        <taxon>Streptophyta</taxon>
        <taxon>Embryophyta</taxon>
        <taxon>Tracheophyta</taxon>
        <taxon>Spermatophyta</taxon>
        <taxon>Magnoliopsida</taxon>
        <taxon>eudicotyledons</taxon>
        <taxon>Gunneridae</taxon>
        <taxon>Pentapetalae</taxon>
        <taxon>rosids</taxon>
        <taxon>fabids</taxon>
        <taxon>Malpighiales</taxon>
        <taxon>Euphorbiaceae</taxon>
        <taxon>Crotonoideae</taxon>
        <taxon>Jatropheae</taxon>
        <taxon>Jatropha</taxon>
    </lineage>
</organism>
<evidence type="ECO:0000256" key="2">
    <source>
        <dbReference type="RuleBase" id="RU369043"/>
    </source>
</evidence>
<dbReference type="PROSITE" id="PS51671">
    <property type="entry name" value="ACT"/>
    <property type="match status" value="1"/>
</dbReference>
<dbReference type="InterPro" id="IPR002912">
    <property type="entry name" value="ACT_dom"/>
</dbReference>
<dbReference type="InterPro" id="IPR045865">
    <property type="entry name" value="ACT-like_dom_sf"/>
</dbReference>
<comment type="function">
    <text evidence="2">Binds amino acids.</text>
</comment>
<feature type="domain" description="ACT" evidence="3">
    <location>
        <begin position="114"/>
        <end position="189"/>
    </location>
</feature>
<evidence type="ECO:0000259" key="3">
    <source>
        <dbReference type="PROSITE" id="PS51671"/>
    </source>
</evidence>
<dbReference type="SUPFAM" id="SSF55021">
    <property type="entry name" value="ACT-like"/>
    <property type="match status" value="2"/>
</dbReference>
<evidence type="ECO:0000256" key="1">
    <source>
        <dbReference type="ARBA" id="ARBA00022737"/>
    </source>
</evidence>
<protein>
    <recommendedName>
        <fullName evidence="2">ACT domain-containing protein ACR</fullName>
    </recommendedName>
    <alternativeName>
        <fullName evidence="2">Protein ACT DOMAIN REPEATS</fullName>
    </alternativeName>
</protein>
<dbReference type="Pfam" id="PF24926">
    <property type="entry name" value="ACT_ACR9_C"/>
    <property type="match status" value="1"/>
</dbReference>
<name>A0A067L999_JATCU</name>
<dbReference type="PANTHER" id="PTHR31096">
    <property type="entry name" value="ACT DOMAIN-CONTAINING PROTEIN ACR4-RELATED"/>
    <property type="match status" value="1"/>
</dbReference>